<dbReference type="InterPro" id="IPR009056">
    <property type="entry name" value="Cyt_c-like_dom"/>
</dbReference>
<keyword evidence="1 4" id="KW-0349">Heme</keyword>
<keyword evidence="7" id="KW-1185">Reference proteome</keyword>
<organism evidence="6 7">
    <name type="scientific">Entotheonella factor</name>
    <dbReference type="NCBI Taxonomy" id="1429438"/>
    <lineage>
        <taxon>Bacteria</taxon>
        <taxon>Pseudomonadati</taxon>
        <taxon>Nitrospinota/Tectimicrobiota group</taxon>
        <taxon>Candidatus Tectimicrobiota</taxon>
        <taxon>Candidatus Entotheonellia</taxon>
        <taxon>Candidatus Entotheonellales</taxon>
        <taxon>Candidatus Entotheonellaceae</taxon>
        <taxon>Candidatus Entotheonella</taxon>
    </lineage>
</organism>
<reference evidence="6 7" key="1">
    <citation type="journal article" date="2014" name="Nature">
        <title>An environmental bacterial taxon with a large and distinct metabolic repertoire.</title>
        <authorList>
            <person name="Wilson M.C."/>
            <person name="Mori T."/>
            <person name="Ruckert C."/>
            <person name="Uria A.R."/>
            <person name="Helf M.J."/>
            <person name="Takada K."/>
            <person name="Gernert C."/>
            <person name="Steffens U.A."/>
            <person name="Heycke N."/>
            <person name="Schmitt S."/>
            <person name="Rinke C."/>
            <person name="Helfrich E.J."/>
            <person name="Brachmann A.O."/>
            <person name="Gurgui C."/>
            <person name="Wakimoto T."/>
            <person name="Kracht M."/>
            <person name="Crusemann M."/>
            <person name="Hentschel U."/>
            <person name="Abe I."/>
            <person name="Matsunaga S."/>
            <person name="Kalinowski J."/>
            <person name="Takeyama H."/>
            <person name="Piel J."/>
        </authorList>
    </citation>
    <scope>NUCLEOTIDE SEQUENCE [LARGE SCALE GENOMIC DNA]</scope>
    <source>
        <strain evidence="7">TSY1</strain>
    </source>
</reference>
<evidence type="ECO:0000259" key="5">
    <source>
        <dbReference type="PROSITE" id="PS51007"/>
    </source>
</evidence>
<evidence type="ECO:0000256" key="1">
    <source>
        <dbReference type="ARBA" id="ARBA00022617"/>
    </source>
</evidence>
<gene>
    <name evidence="6" type="ORF">ETSY1_10160</name>
</gene>
<dbReference type="Proteomes" id="UP000019141">
    <property type="component" value="Unassembled WGS sequence"/>
</dbReference>
<protein>
    <recommendedName>
        <fullName evidence="5">Cytochrome c domain-containing protein</fullName>
    </recommendedName>
</protein>
<name>W4LTF9_ENTF1</name>
<dbReference type="InterPro" id="IPR036909">
    <property type="entry name" value="Cyt_c-like_dom_sf"/>
</dbReference>
<dbReference type="EMBL" id="AZHW01000312">
    <property type="protein sequence ID" value="ETX00722.1"/>
    <property type="molecule type" value="Genomic_DNA"/>
</dbReference>
<dbReference type="SUPFAM" id="SSF46626">
    <property type="entry name" value="Cytochrome c"/>
    <property type="match status" value="2"/>
</dbReference>
<evidence type="ECO:0000256" key="3">
    <source>
        <dbReference type="ARBA" id="ARBA00023004"/>
    </source>
</evidence>
<proteinExistence type="predicted"/>
<dbReference type="PANTHER" id="PTHR33546:SF1">
    <property type="entry name" value="LARGE, MULTIFUNCTIONAL SECRETED PROTEIN"/>
    <property type="match status" value="1"/>
</dbReference>
<comment type="caution">
    <text evidence="6">The sequence shown here is derived from an EMBL/GenBank/DDBJ whole genome shotgun (WGS) entry which is preliminary data.</text>
</comment>
<accession>W4LTF9</accession>
<feature type="domain" description="Cytochrome c" evidence="5">
    <location>
        <begin position="275"/>
        <end position="406"/>
    </location>
</feature>
<sequence>MAEKRVKLFSSSFMSFWFMAMNFILVILLMWTVGAEYAPEWKKYQREYYKLFAERTDDPELKAKILSTPLEVQQVWDPKLEFVDRCMTCHMGFDNPAMTDVPQPYKVHPDFEQHNFRLIGCVVCHEGQGSATTVHNAHVMHDLEERFGPYDAQHIGWERPLLPLEYVEASCQKCHNVMEGPIPGADHLNAGWQLAQENGCKTCHYVVDGGAKQAPELSYSGTKFFNKEGYSDAYYDVRFGYLKESLRCPQANMEDGAKENCSAELVEASADASAVASLSGEELIQKYQCHTCHNFTAPVQGAGPSLYDIGNRHDENYIRESITEPDKVVVEGFAKGAMKAAVTSYGLYSDIEANPGVLDTLVTHLAGLKGGEASAEAAAAPAVVMPNFNFNDEELRNMVVFLLALQEPTVAWPQHAFVDKSESNGAAASAGPSYTGKSGEEIIKLAGCVACHKLDGPERSVGPSLWDIGARYDKDYIRESILWPDKVMTPGEPAYPKGLMKTTLDGLGFYKQISVEALETLVDHLASLKGKS</sequence>
<dbReference type="InterPro" id="IPR036280">
    <property type="entry name" value="Multihaem_cyt_sf"/>
</dbReference>
<keyword evidence="3 4" id="KW-0408">Iron</keyword>
<dbReference type="GO" id="GO:0009055">
    <property type="term" value="F:electron transfer activity"/>
    <property type="evidence" value="ECO:0007669"/>
    <property type="project" value="InterPro"/>
</dbReference>
<evidence type="ECO:0000313" key="7">
    <source>
        <dbReference type="Proteomes" id="UP000019141"/>
    </source>
</evidence>
<dbReference type="PANTHER" id="PTHR33546">
    <property type="entry name" value="LARGE, MULTIFUNCTIONAL SECRETED PROTEIN-RELATED"/>
    <property type="match status" value="1"/>
</dbReference>
<dbReference type="Gene3D" id="1.10.760.10">
    <property type="entry name" value="Cytochrome c-like domain"/>
    <property type="match status" value="3"/>
</dbReference>
<dbReference type="GO" id="GO:0020037">
    <property type="term" value="F:heme binding"/>
    <property type="evidence" value="ECO:0007669"/>
    <property type="project" value="InterPro"/>
</dbReference>
<evidence type="ECO:0000256" key="2">
    <source>
        <dbReference type="ARBA" id="ARBA00022723"/>
    </source>
</evidence>
<evidence type="ECO:0000313" key="6">
    <source>
        <dbReference type="EMBL" id="ETX00722.1"/>
    </source>
</evidence>
<dbReference type="PROSITE" id="PS51007">
    <property type="entry name" value="CYTC"/>
    <property type="match status" value="2"/>
</dbReference>
<dbReference type="HOGENOM" id="CLU_511626_0_0_7"/>
<keyword evidence="2 4" id="KW-0479">Metal-binding</keyword>
<feature type="domain" description="Cytochrome c" evidence="5">
    <location>
        <begin position="434"/>
        <end position="529"/>
    </location>
</feature>
<evidence type="ECO:0000256" key="4">
    <source>
        <dbReference type="PROSITE-ProRule" id="PRU00433"/>
    </source>
</evidence>
<dbReference type="SUPFAM" id="SSF48695">
    <property type="entry name" value="Multiheme cytochromes"/>
    <property type="match status" value="1"/>
</dbReference>
<dbReference type="AlphaFoldDB" id="W4LTF9"/>
<dbReference type="GO" id="GO:0046872">
    <property type="term" value="F:metal ion binding"/>
    <property type="evidence" value="ECO:0007669"/>
    <property type="project" value="UniProtKB-KW"/>
</dbReference>